<reference evidence="4 5" key="1">
    <citation type="submission" date="2016-10" db="EMBL/GenBank/DDBJ databases">
        <authorList>
            <person name="de Groot N.N."/>
        </authorList>
    </citation>
    <scope>NUCLEOTIDE SEQUENCE [LARGE SCALE GENOMIC DNA]</scope>
    <source>
        <strain evidence="4 5">CPCC 202699</strain>
    </source>
</reference>
<dbReference type="Gene3D" id="3.30.450.40">
    <property type="match status" value="1"/>
</dbReference>
<dbReference type="PANTHER" id="PTHR43156:SF2">
    <property type="entry name" value="STAGE II SPORULATION PROTEIN E"/>
    <property type="match status" value="1"/>
</dbReference>
<dbReference type="Proteomes" id="UP000199515">
    <property type="component" value="Unassembled WGS sequence"/>
</dbReference>
<dbReference type="Pfam" id="PF01590">
    <property type="entry name" value="GAF"/>
    <property type="match status" value="1"/>
</dbReference>
<feature type="domain" description="PPM-type phosphatase" evidence="3">
    <location>
        <begin position="188"/>
        <end position="400"/>
    </location>
</feature>
<dbReference type="OrthoDB" id="118142at2"/>
<dbReference type="GO" id="GO:0016791">
    <property type="term" value="F:phosphatase activity"/>
    <property type="evidence" value="ECO:0007669"/>
    <property type="project" value="TreeGrafter"/>
</dbReference>
<gene>
    <name evidence="4" type="ORF">SAMN05421504_113137</name>
</gene>
<organism evidence="4 5">
    <name type="scientific">Amycolatopsis xylanica</name>
    <dbReference type="NCBI Taxonomy" id="589385"/>
    <lineage>
        <taxon>Bacteria</taxon>
        <taxon>Bacillati</taxon>
        <taxon>Actinomycetota</taxon>
        <taxon>Actinomycetes</taxon>
        <taxon>Pseudonocardiales</taxon>
        <taxon>Pseudonocardiaceae</taxon>
        <taxon>Amycolatopsis</taxon>
    </lineage>
</organism>
<dbReference type="EMBL" id="FNON01000013">
    <property type="protein sequence ID" value="SDZ35955.1"/>
    <property type="molecule type" value="Genomic_DNA"/>
</dbReference>
<evidence type="ECO:0000259" key="3">
    <source>
        <dbReference type="SMART" id="SM00331"/>
    </source>
</evidence>
<dbReference type="Pfam" id="PF07228">
    <property type="entry name" value="SpoIIE"/>
    <property type="match status" value="1"/>
</dbReference>
<keyword evidence="5" id="KW-1185">Reference proteome</keyword>
<name>A0A1H3SED2_9PSEU</name>
<evidence type="ECO:0000313" key="5">
    <source>
        <dbReference type="Proteomes" id="UP000199515"/>
    </source>
</evidence>
<dbReference type="SMART" id="SM00331">
    <property type="entry name" value="PP2C_SIG"/>
    <property type="match status" value="1"/>
</dbReference>
<accession>A0A1H3SED2</accession>
<evidence type="ECO:0000256" key="1">
    <source>
        <dbReference type="ARBA" id="ARBA00022801"/>
    </source>
</evidence>
<dbReference type="SUPFAM" id="SSF55781">
    <property type="entry name" value="GAF domain-like"/>
    <property type="match status" value="1"/>
</dbReference>
<dbReference type="InterPro" id="IPR052016">
    <property type="entry name" value="Bact_Sigma-Reg"/>
</dbReference>
<dbReference type="Gene3D" id="3.60.40.10">
    <property type="entry name" value="PPM-type phosphatase domain"/>
    <property type="match status" value="1"/>
</dbReference>
<dbReference type="SUPFAM" id="SSF81606">
    <property type="entry name" value="PP2C-like"/>
    <property type="match status" value="1"/>
</dbReference>
<protein>
    <submittedName>
        <fullName evidence="4">GAF domain-containing protein</fullName>
    </submittedName>
</protein>
<dbReference type="STRING" id="589385.SAMN05421504_113137"/>
<dbReference type="InterPro" id="IPR003018">
    <property type="entry name" value="GAF"/>
</dbReference>
<dbReference type="InterPro" id="IPR036457">
    <property type="entry name" value="PPM-type-like_dom_sf"/>
</dbReference>
<evidence type="ECO:0000313" key="4">
    <source>
        <dbReference type="EMBL" id="SDZ35955.1"/>
    </source>
</evidence>
<dbReference type="AlphaFoldDB" id="A0A1H3SED2"/>
<dbReference type="SMART" id="SM00065">
    <property type="entry name" value="GAF"/>
    <property type="match status" value="1"/>
</dbReference>
<dbReference type="RefSeq" id="WP_091299014.1">
    <property type="nucleotide sequence ID" value="NZ_FNON01000013.1"/>
</dbReference>
<evidence type="ECO:0000259" key="2">
    <source>
        <dbReference type="SMART" id="SM00065"/>
    </source>
</evidence>
<dbReference type="InterPro" id="IPR029016">
    <property type="entry name" value="GAF-like_dom_sf"/>
</dbReference>
<dbReference type="InterPro" id="IPR001932">
    <property type="entry name" value="PPM-type_phosphatase-like_dom"/>
</dbReference>
<feature type="domain" description="GAF" evidence="2">
    <location>
        <begin position="26"/>
        <end position="171"/>
    </location>
</feature>
<sequence>MERDHASQTRLRVLEAITDSALRELDLDTLFKVLLSRVQELLTVDTVTVLLTDPAGGHLVARATRGLDEEVLQGVRVPVGAGFAGRVAQRREALQITHVDESTVINPLLWKRGLRAMLGVPMVTGGSLVGVLHIGSLTDRRFSDDEVELLHLIADRLAAGVDAHRARAERAAAALLQESLLPGHLPEIDGWSLAARYVPDAGSGVGGDWYDVFTLPDGRLGLVIGDVVGHGLGAAVVMGRLRSALRAYALEFSDPAVVLGKLDRKASYFEHKTMATVAYAVLDTATGRVDLALAGHPRPVLAIPGRKATFVSGPVDLPIGFDLATTGRHTITVDLPPGALAVFYTDGLVERREEDFDQRMELLRHTVTAMPAEAACAWVMSELVGGRPATDDIGLLTVQRAPGPS</sequence>
<dbReference type="PANTHER" id="PTHR43156">
    <property type="entry name" value="STAGE II SPORULATION PROTEIN E-RELATED"/>
    <property type="match status" value="1"/>
</dbReference>
<proteinExistence type="predicted"/>
<keyword evidence="1" id="KW-0378">Hydrolase</keyword>